<feature type="transmembrane region" description="Helical" evidence="1">
    <location>
        <begin position="272"/>
        <end position="291"/>
    </location>
</feature>
<reference evidence="2 3" key="1">
    <citation type="journal article" date="2004" name="Science">
        <title>The genome of the diatom Thalassiosira pseudonana: ecology, evolution, and metabolism.</title>
        <authorList>
            <person name="Armbrust E.V."/>
            <person name="Berges J.A."/>
            <person name="Bowler C."/>
            <person name="Green B.R."/>
            <person name="Martinez D."/>
            <person name="Putnam N.H."/>
            <person name="Zhou S."/>
            <person name="Allen A.E."/>
            <person name="Apt K.E."/>
            <person name="Bechner M."/>
            <person name="Brzezinski M.A."/>
            <person name="Chaal B.K."/>
            <person name="Chiovitti A."/>
            <person name="Davis A.K."/>
            <person name="Demarest M.S."/>
            <person name="Detter J.C."/>
            <person name="Glavina T."/>
            <person name="Goodstein D."/>
            <person name="Hadi M.Z."/>
            <person name="Hellsten U."/>
            <person name="Hildebrand M."/>
            <person name="Jenkins B.D."/>
            <person name="Jurka J."/>
            <person name="Kapitonov V.V."/>
            <person name="Kroger N."/>
            <person name="Lau W.W."/>
            <person name="Lane T.W."/>
            <person name="Larimer F.W."/>
            <person name="Lippmeier J.C."/>
            <person name="Lucas S."/>
            <person name="Medina M."/>
            <person name="Montsant A."/>
            <person name="Obornik M."/>
            <person name="Parker M.S."/>
            <person name="Palenik B."/>
            <person name="Pazour G.J."/>
            <person name="Richardson P.M."/>
            <person name="Rynearson T.A."/>
            <person name="Saito M.A."/>
            <person name="Schwartz D.C."/>
            <person name="Thamatrakoln K."/>
            <person name="Valentin K."/>
            <person name="Vardi A."/>
            <person name="Wilkerson F.P."/>
            <person name="Rokhsar D.S."/>
        </authorList>
    </citation>
    <scope>NUCLEOTIDE SEQUENCE [LARGE SCALE GENOMIC DNA]</scope>
    <source>
        <strain evidence="2 3">CCMP1335</strain>
    </source>
</reference>
<reference evidence="2 3" key="2">
    <citation type="journal article" date="2008" name="Nature">
        <title>The Phaeodactylum genome reveals the evolutionary history of diatom genomes.</title>
        <authorList>
            <person name="Bowler C."/>
            <person name="Allen A.E."/>
            <person name="Badger J.H."/>
            <person name="Grimwood J."/>
            <person name="Jabbari K."/>
            <person name="Kuo A."/>
            <person name="Maheswari U."/>
            <person name="Martens C."/>
            <person name="Maumus F."/>
            <person name="Otillar R.P."/>
            <person name="Rayko E."/>
            <person name="Salamov A."/>
            <person name="Vandepoele K."/>
            <person name="Beszteri B."/>
            <person name="Gruber A."/>
            <person name="Heijde M."/>
            <person name="Katinka M."/>
            <person name="Mock T."/>
            <person name="Valentin K."/>
            <person name="Verret F."/>
            <person name="Berges J.A."/>
            <person name="Brownlee C."/>
            <person name="Cadoret J.P."/>
            <person name="Chiovitti A."/>
            <person name="Choi C.J."/>
            <person name="Coesel S."/>
            <person name="De Martino A."/>
            <person name="Detter J.C."/>
            <person name="Durkin C."/>
            <person name="Falciatore A."/>
            <person name="Fournet J."/>
            <person name="Haruta M."/>
            <person name="Huysman M.J."/>
            <person name="Jenkins B.D."/>
            <person name="Jiroutova K."/>
            <person name="Jorgensen R.E."/>
            <person name="Joubert Y."/>
            <person name="Kaplan A."/>
            <person name="Kroger N."/>
            <person name="Kroth P.G."/>
            <person name="La Roche J."/>
            <person name="Lindquist E."/>
            <person name="Lommer M."/>
            <person name="Martin-Jezequel V."/>
            <person name="Lopez P.J."/>
            <person name="Lucas S."/>
            <person name="Mangogna M."/>
            <person name="McGinnis K."/>
            <person name="Medlin L.K."/>
            <person name="Montsant A."/>
            <person name="Oudot-Le Secq M.P."/>
            <person name="Napoli C."/>
            <person name="Obornik M."/>
            <person name="Parker M.S."/>
            <person name="Petit J.L."/>
            <person name="Porcel B.M."/>
            <person name="Poulsen N."/>
            <person name="Robison M."/>
            <person name="Rychlewski L."/>
            <person name="Rynearson T.A."/>
            <person name="Schmutz J."/>
            <person name="Shapiro H."/>
            <person name="Siaut M."/>
            <person name="Stanley M."/>
            <person name="Sussman M.R."/>
            <person name="Taylor A.R."/>
            <person name="Vardi A."/>
            <person name="von Dassow P."/>
            <person name="Vyverman W."/>
            <person name="Willis A."/>
            <person name="Wyrwicz L.S."/>
            <person name="Rokhsar D.S."/>
            <person name="Weissenbach J."/>
            <person name="Armbrust E.V."/>
            <person name="Green B.R."/>
            <person name="Van de Peer Y."/>
            <person name="Grigoriev I.V."/>
        </authorList>
    </citation>
    <scope>NUCLEOTIDE SEQUENCE [LARGE SCALE GENOMIC DNA]</scope>
    <source>
        <strain evidence="2 3">CCMP1335</strain>
    </source>
</reference>
<organism evidence="2 3">
    <name type="scientific">Thalassiosira pseudonana</name>
    <name type="common">Marine diatom</name>
    <name type="synonym">Cyclotella nana</name>
    <dbReference type="NCBI Taxonomy" id="35128"/>
    <lineage>
        <taxon>Eukaryota</taxon>
        <taxon>Sar</taxon>
        <taxon>Stramenopiles</taxon>
        <taxon>Ochrophyta</taxon>
        <taxon>Bacillariophyta</taxon>
        <taxon>Coscinodiscophyceae</taxon>
        <taxon>Thalassiosirophycidae</taxon>
        <taxon>Thalassiosirales</taxon>
        <taxon>Thalassiosiraceae</taxon>
        <taxon>Thalassiosira</taxon>
    </lineage>
</organism>
<dbReference type="EMBL" id="CM000643">
    <property type="protein sequence ID" value="EED91573.1"/>
    <property type="molecule type" value="Genomic_DNA"/>
</dbReference>
<dbReference type="HOGENOM" id="CLU_063161_0_0_1"/>
<dbReference type="PaxDb" id="35128-Thaps6203"/>
<evidence type="ECO:0000313" key="3">
    <source>
        <dbReference type="Proteomes" id="UP000001449"/>
    </source>
</evidence>
<feature type="transmembrane region" description="Helical" evidence="1">
    <location>
        <begin position="303"/>
        <end position="325"/>
    </location>
</feature>
<feature type="transmembrane region" description="Helical" evidence="1">
    <location>
        <begin position="102"/>
        <end position="120"/>
    </location>
</feature>
<dbReference type="RefSeq" id="XP_002291466.1">
    <property type="nucleotide sequence ID" value="XM_002291430.1"/>
</dbReference>
<dbReference type="AlphaFoldDB" id="B8C5V5"/>
<sequence>MTSVLSCTEPDEFRENGVIKKDCGVDDRPTFAELQEIEKHRRAILLRAELPYWRILLFWSGTCLKQISTDLLVWLTVGVYAGIRIFANSIDYVPESAMLMEKTNIGILGGFLSFFLVLFVNQTNARFLEMYGFSKACSGRIQDVAGLARCQLPPEAADRLVRHFNAAQIAGYVGLNAIGQGSPYSKTNFFDEYNKQYKLLTPEEMKMLEHHDMDHSGLCMKELVTWCQEDVTNSRKAGFIDSYQEKFLHDKILAFRAAMDGMYDYTDQPPHFFYIHFLVLLSALYLPLFAIDTAYAAGWGNETYVGLDILNGIIVFLQCIFVVGLRSLGTKMIDPYGDDLEDLSVINYVEGTLEICSTIMNSKQTEPIKTVSS</sequence>
<dbReference type="Pfam" id="PF01062">
    <property type="entry name" value="Bestrophin"/>
    <property type="match status" value="1"/>
</dbReference>
<keyword evidence="1" id="KW-0812">Transmembrane</keyword>
<keyword evidence="1" id="KW-0472">Membrane</keyword>
<dbReference type="KEGG" id="tps:THAPSDRAFT_6203"/>
<evidence type="ECO:0000256" key="1">
    <source>
        <dbReference type="SAM" id="Phobius"/>
    </source>
</evidence>
<dbReference type="GeneID" id="7445954"/>
<protein>
    <submittedName>
        <fullName evidence="2">Uncharacterized protein</fullName>
    </submittedName>
</protein>
<dbReference type="Proteomes" id="UP000001449">
    <property type="component" value="Chromosome 6"/>
</dbReference>
<accession>B8C5V5</accession>
<dbReference type="eggNOG" id="ENOG502R92W">
    <property type="taxonomic scope" value="Eukaryota"/>
</dbReference>
<evidence type="ECO:0000313" key="2">
    <source>
        <dbReference type="EMBL" id="EED91573.1"/>
    </source>
</evidence>
<feature type="transmembrane region" description="Helical" evidence="1">
    <location>
        <begin position="71"/>
        <end position="90"/>
    </location>
</feature>
<gene>
    <name evidence="2" type="ORF">THAPSDRAFT_6203</name>
</gene>
<proteinExistence type="predicted"/>
<dbReference type="InterPro" id="IPR021134">
    <property type="entry name" value="Bestrophin-like"/>
</dbReference>
<name>B8C5V5_THAPS</name>
<dbReference type="InParanoid" id="B8C5V5"/>
<dbReference type="OMA" id="EICSTIM"/>
<keyword evidence="3" id="KW-1185">Reference proteome</keyword>
<dbReference type="GO" id="GO:0005254">
    <property type="term" value="F:chloride channel activity"/>
    <property type="evidence" value="ECO:0007669"/>
    <property type="project" value="InterPro"/>
</dbReference>
<keyword evidence="1" id="KW-1133">Transmembrane helix</keyword>